<feature type="chain" id="PRO_5047456392" evidence="1">
    <location>
        <begin position="19"/>
        <end position="390"/>
    </location>
</feature>
<dbReference type="EMBL" id="JAZDQT010000002">
    <property type="protein sequence ID" value="MEE1946152.1"/>
    <property type="molecule type" value="Genomic_DNA"/>
</dbReference>
<name>A0ABU7I9J1_9SPHI</name>
<evidence type="ECO:0000313" key="3">
    <source>
        <dbReference type="Proteomes" id="UP001336835"/>
    </source>
</evidence>
<sequence>MKKLILLVLYLYAVPLFAQEKNMAARKDSVATAIQAEETANSKDILTNLFRASIDNLLGDDRTYTFNSSFLGIYQILNKKRQLPYDQERRLRQNSFNFEIKGNDKNDIVKIGGGFTFAILNKRNITETSVGVELQKLDNYVSAFSALKRGVIEYLDAKGISDDEMNKVRESWNEASRNHDFSDLDPKIKEALGSEGFVAKFVKKGSNTNEQLQETLKSILEGKDNLNSQFQSVSKIYAQKPLWVVSPTVTYDRVNKQGEYTIGSTLTFGLWKQSVQKPWEFEIKTQFKVANDSTVSSPNYNDKPLSIALGLNKVLVQNKDNESKLEFKLATQYNRQFGTGPTLQKKDVFTLNTTLRVNLYKTLWLPLTLKYDVDKGNLLGLFTFTANLSK</sequence>
<dbReference type="Proteomes" id="UP001336835">
    <property type="component" value="Unassembled WGS sequence"/>
</dbReference>
<reference evidence="2 3" key="1">
    <citation type="submission" date="2024-01" db="EMBL/GenBank/DDBJ databases">
        <title>Pedobacter sp. nov., isolated from fresh soil.</title>
        <authorList>
            <person name="Le N.T.T."/>
        </authorList>
    </citation>
    <scope>NUCLEOTIDE SEQUENCE [LARGE SCALE GENOMIC DNA]</scope>
    <source>
        <strain evidence="2 3">KR3-3</strain>
    </source>
</reference>
<evidence type="ECO:0000256" key="1">
    <source>
        <dbReference type="SAM" id="SignalP"/>
    </source>
</evidence>
<accession>A0ABU7I9J1</accession>
<comment type="caution">
    <text evidence="2">The sequence shown here is derived from an EMBL/GenBank/DDBJ whole genome shotgun (WGS) entry which is preliminary data.</text>
</comment>
<gene>
    <name evidence="2" type="ORF">VRU48_13600</name>
</gene>
<organism evidence="2 3">
    <name type="scientific">Pedobacter albus</name>
    <dbReference type="NCBI Taxonomy" id="3113905"/>
    <lineage>
        <taxon>Bacteria</taxon>
        <taxon>Pseudomonadati</taxon>
        <taxon>Bacteroidota</taxon>
        <taxon>Sphingobacteriia</taxon>
        <taxon>Sphingobacteriales</taxon>
        <taxon>Sphingobacteriaceae</taxon>
        <taxon>Pedobacter</taxon>
    </lineage>
</organism>
<proteinExistence type="predicted"/>
<protein>
    <submittedName>
        <fullName evidence="2">Uncharacterized protein</fullName>
    </submittedName>
</protein>
<evidence type="ECO:0000313" key="2">
    <source>
        <dbReference type="EMBL" id="MEE1946152.1"/>
    </source>
</evidence>
<keyword evidence="3" id="KW-1185">Reference proteome</keyword>
<dbReference type="RefSeq" id="WP_330108465.1">
    <property type="nucleotide sequence ID" value="NZ_JAZDQT010000002.1"/>
</dbReference>
<keyword evidence="1" id="KW-0732">Signal</keyword>
<feature type="signal peptide" evidence="1">
    <location>
        <begin position="1"/>
        <end position="18"/>
    </location>
</feature>